<keyword evidence="3" id="KW-1185">Reference proteome</keyword>
<evidence type="ECO:0000313" key="2">
    <source>
        <dbReference type="EMBL" id="KAI1711285.1"/>
    </source>
</evidence>
<dbReference type="AlphaFoldDB" id="A0AAD4N1C0"/>
<name>A0AAD4N1C0_9BILA</name>
<dbReference type="Proteomes" id="UP001201812">
    <property type="component" value="Unassembled WGS sequence"/>
</dbReference>
<reference evidence="2" key="1">
    <citation type="submission" date="2022-01" db="EMBL/GenBank/DDBJ databases">
        <title>Genome Sequence Resource for Two Populations of Ditylenchus destructor, the Migratory Endoparasitic Phytonematode.</title>
        <authorList>
            <person name="Zhang H."/>
            <person name="Lin R."/>
            <person name="Xie B."/>
        </authorList>
    </citation>
    <scope>NUCLEOTIDE SEQUENCE</scope>
    <source>
        <strain evidence="2">BazhouSP</strain>
    </source>
</reference>
<sequence length="279" mass="31910">MFRTGKALEYYDVISNKSNIIETQINPDRPGDSAKVYWHDIKMHVNEVKKGEHFITTKIIGRGRDTCCSMQAKVMAPEITKCYFAWKKLNSPDVPQEVCVPRLRPERISYKIQFTDTAYNTTETRSLKFGERIQGFDNRSAAANLKESIKAVYDQQIADDLPSLIGPDPRGIPEPDYDPDYAPEPETKEHPLDETERALNYGDTTIFNNTMYPKNILCNPFVKPTTQLRQLYHVCWGVEAATGIIDVFSNDPDAFDYVKPIEDELGYLDLDDPRTQCPK</sequence>
<proteinExistence type="predicted"/>
<organism evidence="2 3">
    <name type="scientific">Ditylenchus destructor</name>
    <dbReference type="NCBI Taxonomy" id="166010"/>
    <lineage>
        <taxon>Eukaryota</taxon>
        <taxon>Metazoa</taxon>
        <taxon>Ecdysozoa</taxon>
        <taxon>Nematoda</taxon>
        <taxon>Chromadorea</taxon>
        <taxon>Rhabditida</taxon>
        <taxon>Tylenchina</taxon>
        <taxon>Tylenchomorpha</taxon>
        <taxon>Sphaerularioidea</taxon>
        <taxon>Anguinidae</taxon>
        <taxon>Anguininae</taxon>
        <taxon>Ditylenchus</taxon>
    </lineage>
</organism>
<gene>
    <name evidence="2" type="ORF">DdX_10159</name>
</gene>
<evidence type="ECO:0000313" key="3">
    <source>
        <dbReference type="Proteomes" id="UP001201812"/>
    </source>
</evidence>
<feature type="region of interest" description="Disordered" evidence="1">
    <location>
        <begin position="163"/>
        <end position="190"/>
    </location>
</feature>
<dbReference type="EMBL" id="JAKKPZ010000022">
    <property type="protein sequence ID" value="KAI1711285.1"/>
    <property type="molecule type" value="Genomic_DNA"/>
</dbReference>
<protein>
    <submittedName>
        <fullName evidence="2">Uncharacterized protein</fullName>
    </submittedName>
</protein>
<comment type="caution">
    <text evidence="2">The sequence shown here is derived from an EMBL/GenBank/DDBJ whole genome shotgun (WGS) entry which is preliminary data.</text>
</comment>
<evidence type="ECO:0000256" key="1">
    <source>
        <dbReference type="SAM" id="MobiDB-lite"/>
    </source>
</evidence>
<accession>A0AAD4N1C0</accession>